<sequence>MKKLASLIAISMLAAGASPALATDLASNITTQFTTAGSNFNYGQSFSVLGSGSFNNVVINLYRNGSVFANGDLYLFSSAYTGTPANLASTTTNRIGVANAANNLYTFAQNVVLTGGSQYFFYTDNLNYEINFNVSSYTSGTLVQSGNRQTEKFYNVNPSDVAFRVTGNVINGAVPEPASWMMMILGFGVVGYAMRRKTVLRFV</sequence>
<dbReference type="NCBIfam" id="TIGR02595">
    <property type="entry name" value="PEP_CTERM"/>
    <property type="match status" value="1"/>
</dbReference>
<feature type="chain" id="PRO_5045517753" description="Ice-binding protein C-terminal domain-containing protein" evidence="1">
    <location>
        <begin position="23"/>
        <end position="203"/>
    </location>
</feature>
<accession>A0ABR6N9Q8</accession>
<dbReference type="Proteomes" id="UP000560131">
    <property type="component" value="Unassembled WGS sequence"/>
</dbReference>
<feature type="domain" description="Ice-binding protein C-terminal" evidence="2">
    <location>
        <begin position="173"/>
        <end position="197"/>
    </location>
</feature>
<dbReference type="InterPro" id="IPR013424">
    <property type="entry name" value="Ice-binding_C"/>
</dbReference>
<dbReference type="Pfam" id="PF07589">
    <property type="entry name" value="PEP-CTERM"/>
    <property type="match status" value="1"/>
</dbReference>
<name>A0ABR6N9Q8_9SPHN</name>
<keyword evidence="1" id="KW-0732">Signal</keyword>
<reference evidence="3 4" key="1">
    <citation type="submission" date="2020-08" db="EMBL/GenBank/DDBJ databases">
        <title>Genomic Encyclopedia of Type Strains, Phase IV (KMG-IV): sequencing the most valuable type-strain genomes for metagenomic binning, comparative biology and taxonomic classification.</title>
        <authorList>
            <person name="Goeker M."/>
        </authorList>
    </citation>
    <scope>NUCLEOTIDE SEQUENCE [LARGE SCALE GENOMIC DNA]</scope>
    <source>
        <strain evidence="3 4">DSM 101535</strain>
    </source>
</reference>
<dbReference type="EMBL" id="JACIJN010000018">
    <property type="protein sequence ID" value="MBB5727537.1"/>
    <property type="molecule type" value="Genomic_DNA"/>
</dbReference>
<proteinExistence type="predicted"/>
<comment type="caution">
    <text evidence="3">The sequence shown here is derived from an EMBL/GenBank/DDBJ whole genome shotgun (WGS) entry which is preliminary data.</text>
</comment>
<gene>
    <name evidence="3" type="ORF">FHS97_003493</name>
</gene>
<organism evidence="3 4">
    <name type="scientific">Sphingomonas endophytica</name>
    <dbReference type="NCBI Taxonomy" id="869719"/>
    <lineage>
        <taxon>Bacteria</taxon>
        <taxon>Pseudomonadati</taxon>
        <taxon>Pseudomonadota</taxon>
        <taxon>Alphaproteobacteria</taxon>
        <taxon>Sphingomonadales</taxon>
        <taxon>Sphingomonadaceae</taxon>
        <taxon>Sphingomonas</taxon>
    </lineage>
</organism>
<feature type="signal peptide" evidence="1">
    <location>
        <begin position="1"/>
        <end position="22"/>
    </location>
</feature>
<evidence type="ECO:0000313" key="4">
    <source>
        <dbReference type="Proteomes" id="UP000560131"/>
    </source>
</evidence>
<keyword evidence="4" id="KW-1185">Reference proteome</keyword>
<dbReference type="NCBIfam" id="NF035944">
    <property type="entry name" value="PEPxxWA-CTERM"/>
    <property type="match status" value="1"/>
</dbReference>
<evidence type="ECO:0000256" key="1">
    <source>
        <dbReference type="SAM" id="SignalP"/>
    </source>
</evidence>
<dbReference type="RefSeq" id="WP_184041059.1">
    <property type="nucleotide sequence ID" value="NZ_BAABAR010000014.1"/>
</dbReference>
<protein>
    <recommendedName>
        <fullName evidence="2">Ice-binding protein C-terminal domain-containing protein</fullName>
    </recommendedName>
</protein>
<evidence type="ECO:0000313" key="3">
    <source>
        <dbReference type="EMBL" id="MBB5727537.1"/>
    </source>
</evidence>
<evidence type="ECO:0000259" key="2">
    <source>
        <dbReference type="Pfam" id="PF07589"/>
    </source>
</evidence>